<comment type="catalytic activity">
    <reaction evidence="8">
        <text>N(6)-(D-erythrulosyl)-L-lysyl-[protein] + ATP = N(6)-(3-O-phospho-D-erythrulosyl)-L-lysyl-[protein] + ADP + H(+)</text>
        <dbReference type="Rhea" id="RHEA:61396"/>
        <dbReference type="Rhea" id="RHEA-COMP:15794"/>
        <dbReference type="Rhea" id="RHEA-COMP:15799"/>
        <dbReference type="ChEBI" id="CHEBI:15378"/>
        <dbReference type="ChEBI" id="CHEBI:30616"/>
        <dbReference type="ChEBI" id="CHEBI:144587"/>
        <dbReference type="ChEBI" id="CHEBI:144624"/>
        <dbReference type="ChEBI" id="CHEBI:456216"/>
    </reaction>
    <physiologicalReaction direction="left-to-right" evidence="8">
        <dbReference type="Rhea" id="RHEA:61397"/>
    </physiologicalReaction>
</comment>
<dbReference type="InterPro" id="IPR016477">
    <property type="entry name" value="Fructo-/Ketosamine-3-kinase"/>
</dbReference>
<evidence type="ECO:0000256" key="12">
    <source>
        <dbReference type="PIRNR" id="PIRNR006221"/>
    </source>
</evidence>
<evidence type="ECO:0000256" key="2">
    <source>
        <dbReference type="ARBA" id="ARBA00011961"/>
    </source>
</evidence>
<evidence type="ECO:0000313" key="13">
    <source>
        <dbReference type="EMBL" id="GAV03165.1"/>
    </source>
</evidence>
<sequence>MERLLMKELASTSVSPAGGSGGGCISQGAGYLTDNYGHVFVKQNKKSGAATMFMGELEGLKALEGTGCIRVPKPIKVFPMPDGGAAIIVEHVHIKPLSPTCEAEAGTNLARLHLHNRELKEKAESSGDGNSLRYVAEFGFSTTTCCGYIPQDNTWTDDWVTFFTQRRLELQVNLAVKKYHDQELLHQWTAMKPKIPSFFKGIVVQPSLLHGDLWGGNIGQTAKGEPIVFDPAVFYGHDEYDLGISSMFGGFGKSFFDAYHKLIPRTEGFDVRQELYKLFHYLNHYNHFGSRYAIFKVYHTPLAHFICSYRGSCMKILKNLAR</sequence>
<dbReference type="GO" id="GO:0005737">
    <property type="term" value="C:cytoplasm"/>
    <property type="evidence" value="ECO:0007669"/>
    <property type="project" value="UniProtKB-ARBA"/>
</dbReference>
<gene>
    <name evidence="13" type="primary">RvY_13632</name>
    <name evidence="13" type="synonym">RvY_13632.1</name>
    <name evidence="13" type="ORF">RvY_13632-1</name>
</gene>
<dbReference type="PROSITE" id="PS51257">
    <property type="entry name" value="PROKAR_LIPOPROTEIN"/>
    <property type="match status" value="1"/>
</dbReference>
<keyword evidence="4" id="KW-0547">Nucleotide-binding</keyword>
<dbReference type="FunFam" id="3.90.1200.10:FF:000006">
    <property type="entry name" value="Protein-ribulosamine 3-kinase, chloroplastic"/>
    <property type="match status" value="1"/>
</dbReference>
<dbReference type="Gene3D" id="3.90.1200.10">
    <property type="match status" value="1"/>
</dbReference>
<reference evidence="13 14" key="1">
    <citation type="journal article" date="2016" name="Nat. Commun.">
        <title>Extremotolerant tardigrade genome and improved radiotolerance of human cultured cells by tardigrade-unique protein.</title>
        <authorList>
            <person name="Hashimoto T."/>
            <person name="Horikawa D.D."/>
            <person name="Saito Y."/>
            <person name="Kuwahara H."/>
            <person name="Kozuka-Hata H."/>
            <person name="Shin-I T."/>
            <person name="Minakuchi Y."/>
            <person name="Ohishi K."/>
            <person name="Motoyama A."/>
            <person name="Aizu T."/>
            <person name="Enomoto A."/>
            <person name="Kondo K."/>
            <person name="Tanaka S."/>
            <person name="Hara Y."/>
            <person name="Koshikawa S."/>
            <person name="Sagara H."/>
            <person name="Miura T."/>
            <person name="Yokobori S."/>
            <person name="Miyagawa K."/>
            <person name="Suzuki Y."/>
            <person name="Kubo T."/>
            <person name="Oyama M."/>
            <person name="Kohara Y."/>
            <person name="Fujiyama A."/>
            <person name="Arakawa K."/>
            <person name="Katayama T."/>
            <person name="Toyoda A."/>
            <person name="Kunieda T."/>
        </authorList>
    </citation>
    <scope>NUCLEOTIDE SEQUENCE [LARGE SCALE GENOMIC DNA]</scope>
    <source>
        <strain evidence="13 14">YOKOZUNA-1</strain>
    </source>
</reference>
<keyword evidence="3 12" id="KW-0808">Transferase</keyword>
<dbReference type="Pfam" id="PF03881">
    <property type="entry name" value="Fructosamin_kin"/>
    <property type="match status" value="1"/>
</dbReference>
<dbReference type="PANTHER" id="PTHR12149:SF8">
    <property type="entry name" value="PROTEIN-RIBULOSAMINE 3-KINASE"/>
    <property type="match status" value="1"/>
</dbReference>
<comment type="function">
    <text evidence="9">Initiates a process leading to the deglycation of proteins. Phosphorylates low-molecular-mass and protein-bound erythrulosamines and ribulosamines, but not fructosamines or psicosamines, on the third carbon of the sugar moiety. Protein-bound erythrulosamine 3-phosphates and ribulosamine 3-phosphates are unstable and decompose under physiological conditions.</text>
</comment>
<comment type="caution">
    <text evidence="13">The sequence shown here is derived from an EMBL/GenBank/DDBJ whole genome shotgun (WGS) entry which is preliminary data.</text>
</comment>
<evidence type="ECO:0000256" key="11">
    <source>
        <dbReference type="ARBA" id="ARBA00075898"/>
    </source>
</evidence>
<evidence type="ECO:0000313" key="14">
    <source>
        <dbReference type="Proteomes" id="UP000186922"/>
    </source>
</evidence>
<name>A0A1D1VNK9_RAMVA</name>
<dbReference type="SUPFAM" id="SSF56112">
    <property type="entry name" value="Protein kinase-like (PK-like)"/>
    <property type="match status" value="1"/>
</dbReference>
<dbReference type="Gene3D" id="3.30.200.20">
    <property type="entry name" value="Phosphorylase Kinase, domain 1"/>
    <property type="match status" value="1"/>
</dbReference>
<dbReference type="PIRSF" id="PIRSF006221">
    <property type="entry name" value="Ketosamine-3-kinase"/>
    <property type="match status" value="1"/>
</dbReference>
<accession>A0A1D1VNK9</accession>
<comment type="catalytic activity">
    <reaction evidence="7">
        <text>N(6)-D-ribulosyl-L-lysyl-[protein] + ATP = N(6)-(3-O-phospho-D-ribulosyl)-L-lysyl-[protein] + ADP + H(+)</text>
        <dbReference type="Rhea" id="RHEA:48432"/>
        <dbReference type="Rhea" id="RHEA-COMP:12103"/>
        <dbReference type="Rhea" id="RHEA-COMP:12104"/>
        <dbReference type="ChEBI" id="CHEBI:15378"/>
        <dbReference type="ChEBI" id="CHEBI:30616"/>
        <dbReference type="ChEBI" id="CHEBI:90418"/>
        <dbReference type="ChEBI" id="CHEBI:90420"/>
        <dbReference type="ChEBI" id="CHEBI:456216"/>
        <dbReference type="EC" id="2.7.1.172"/>
    </reaction>
    <physiologicalReaction direction="left-to-right" evidence="7">
        <dbReference type="Rhea" id="RHEA:48433"/>
    </physiologicalReaction>
</comment>
<evidence type="ECO:0000256" key="7">
    <source>
        <dbReference type="ARBA" id="ARBA00048655"/>
    </source>
</evidence>
<keyword evidence="6" id="KW-0067">ATP-binding</keyword>
<proteinExistence type="inferred from homology"/>
<evidence type="ECO:0000256" key="6">
    <source>
        <dbReference type="ARBA" id="ARBA00022840"/>
    </source>
</evidence>
<dbReference type="FunFam" id="3.30.200.20:FF:000264">
    <property type="entry name" value="Protein-ribulosamine 3-kinase, chloroplastic"/>
    <property type="match status" value="1"/>
</dbReference>
<organism evidence="13 14">
    <name type="scientific">Ramazzottius varieornatus</name>
    <name type="common">Water bear</name>
    <name type="synonym">Tardigrade</name>
    <dbReference type="NCBI Taxonomy" id="947166"/>
    <lineage>
        <taxon>Eukaryota</taxon>
        <taxon>Metazoa</taxon>
        <taxon>Ecdysozoa</taxon>
        <taxon>Tardigrada</taxon>
        <taxon>Eutardigrada</taxon>
        <taxon>Parachela</taxon>
        <taxon>Hypsibioidea</taxon>
        <taxon>Ramazzottiidae</taxon>
        <taxon>Ramazzottius</taxon>
    </lineage>
</organism>
<dbReference type="InterPro" id="IPR011009">
    <property type="entry name" value="Kinase-like_dom_sf"/>
</dbReference>
<evidence type="ECO:0000256" key="4">
    <source>
        <dbReference type="ARBA" id="ARBA00022741"/>
    </source>
</evidence>
<evidence type="ECO:0000256" key="1">
    <source>
        <dbReference type="ARBA" id="ARBA00009460"/>
    </source>
</evidence>
<evidence type="ECO:0000256" key="8">
    <source>
        <dbReference type="ARBA" id="ARBA00050782"/>
    </source>
</evidence>
<dbReference type="GO" id="GO:0005524">
    <property type="term" value="F:ATP binding"/>
    <property type="evidence" value="ECO:0007669"/>
    <property type="project" value="UniProtKB-KW"/>
</dbReference>
<dbReference type="EMBL" id="BDGG01000009">
    <property type="protein sequence ID" value="GAV03165.1"/>
    <property type="molecule type" value="Genomic_DNA"/>
</dbReference>
<dbReference type="PANTHER" id="PTHR12149">
    <property type="entry name" value="FRUCTOSAMINE 3 KINASE-RELATED PROTEIN"/>
    <property type="match status" value="1"/>
</dbReference>
<evidence type="ECO:0000256" key="9">
    <source>
        <dbReference type="ARBA" id="ARBA00057354"/>
    </source>
</evidence>
<comment type="similarity">
    <text evidence="1 12">Belongs to the fructosamine kinase family.</text>
</comment>
<dbReference type="GO" id="GO:0016301">
    <property type="term" value="F:kinase activity"/>
    <property type="evidence" value="ECO:0007669"/>
    <property type="project" value="UniProtKB-UniRule"/>
</dbReference>
<protein>
    <recommendedName>
        <fullName evidence="10">Protein-ribulosamine 3-kinase, chloroplastic</fullName>
        <ecNumber evidence="2">2.7.1.172</ecNumber>
    </recommendedName>
    <alternativeName>
        <fullName evidence="11">Fructosamine 3-kinase-related protein</fullName>
    </alternativeName>
</protein>
<keyword evidence="14" id="KW-1185">Reference proteome</keyword>
<evidence type="ECO:0000256" key="5">
    <source>
        <dbReference type="ARBA" id="ARBA00022777"/>
    </source>
</evidence>
<keyword evidence="5 12" id="KW-0418">Kinase</keyword>
<evidence type="ECO:0000256" key="10">
    <source>
        <dbReference type="ARBA" id="ARBA00070196"/>
    </source>
</evidence>
<dbReference type="GO" id="GO:0102193">
    <property type="term" value="F:protein-ribulosamine 3-kinase activity"/>
    <property type="evidence" value="ECO:0007669"/>
    <property type="project" value="UniProtKB-EC"/>
</dbReference>
<dbReference type="AlphaFoldDB" id="A0A1D1VNK9"/>
<dbReference type="Proteomes" id="UP000186922">
    <property type="component" value="Unassembled WGS sequence"/>
</dbReference>
<dbReference type="EC" id="2.7.1.172" evidence="2"/>
<dbReference type="OrthoDB" id="5772781at2759"/>
<evidence type="ECO:0000256" key="3">
    <source>
        <dbReference type="ARBA" id="ARBA00022679"/>
    </source>
</evidence>